<dbReference type="Gene3D" id="3.40.50.12370">
    <property type="match status" value="1"/>
</dbReference>
<dbReference type="RefSeq" id="WP_109765271.1">
    <property type="nucleotide sequence ID" value="NZ_JASHJQ010000001.1"/>
</dbReference>
<evidence type="ECO:0000313" key="7">
    <source>
        <dbReference type="Proteomes" id="UP000246132"/>
    </source>
</evidence>
<evidence type="ECO:0000256" key="4">
    <source>
        <dbReference type="ARBA" id="ARBA00037131"/>
    </source>
</evidence>
<feature type="domain" description="UspA" evidence="5">
    <location>
        <begin position="160"/>
        <end position="315"/>
    </location>
</feature>
<evidence type="ECO:0000256" key="3">
    <source>
        <dbReference type="ARBA" id="ARBA00022490"/>
    </source>
</evidence>
<evidence type="ECO:0000313" key="6">
    <source>
        <dbReference type="EMBL" id="RKF07777.1"/>
    </source>
</evidence>
<feature type="domain" description="UspA" evidence="5">
    <location>
        <begin position="12"/>
        <end position="149"/>
    </location>
</feature>
<dbReference type="AlphaFoldDB" id="A0A3A8ABV0"/>
<dbReference type="PANTHER" id="PTHR47892:SF1">
    <property type="entry name" value="UNIVERSAL STRESS PROTEIN E"/>
    <property type="match status" value="1"/>
</dbReference>
<sequence>MADRPAAAPFSNIVAVCETGDGGAESLARAADLARANNARLTALAVGDDHAEIKHLARFAGVEAAEIEAGMMDALKSALAERVAPFAGDLTIAIETRLGRPFREIIGDVIENGRDLVIKMAEPFDQKHRYLFTSTDQHLLRKCPCPVWLAMPGAAQPPRTIMAAVDLDDEEGDRDDALNRIIVETACRVAASSGATLHITHVWDAPAEDLVRRWTNDSGDVRRYLDATEAARRKALDALTRQAREDMAEDALPAAIVPHLARGRPRDVIPAHVDAMGVDLLVIGTLVRTGIPGLIIGNTAEDVLNAVDCSVLTVKPPGYVSPLASG</sequence>
<organism evidence="6 7">
    <name type="scientific">Oceaniradius stylonematis</name>
    <dbReference type="NCBI Taxonomy" id="2184161"/>
    <lineage>
        <taxon>Bacteria</taxon>
        <taxon>Pseudomonadati</taxon>
        <taxon>Pseudomonadota</taxon>
        <taxon>Alphaproteobacteria</taxon>
        <taxon>Hyphomicrobiales</taxon>
        <taxon>Ahrensiaceae</taxon>
        <taxon>Oceaniradius</taxon>
    </lineage>
</organism>
<accession>A0A3A8ABV0</accession>
<gene>
    <name evidence="6" type="ORF">DEM25_008535</name>
</gene>
<dbReference type="GO" id="GO:0005737">
    <property type="term" value="C:cytoplasm"/>
    <property type="evidence" value="ECO:0007669"/>
    <property type="project" value="UniProtKB-SubCell"/>
</dbReference>
<dbReference type="PANTHER" id="PTHR47892">
    <property type="entry name" value="UNIVERSAL STRESS PROTEIN E"/>
    <property type="match status" value="1"/>
</dbReference>
<comment type="caution">
    <text evidence="6">The sequence shown here is derived from an EMBL/GenBank/DDBJ whole genome shotgun (WGS) entry which is preliminary data.</text>
</comment>
<dbReference type="Proteomes" id="UP000246132">
    <property type="component" value="Unassembled WGS sequence"/>
</dbReference>
<comment type="function">
    <text evidence="4">Required for resistance to DNA-damaging agents.</text>
</comment>
<protein>
    <recommendedName>
        <fullName evidence="5">UspA domain-containing protein</fullName>
    </recommendedName>
</protein>
<proteinExistence type="inferred from homology"/>
<comment type="subcellular location">
    <subcellularLocation>
        <location evidence="1">Cytoplasm</location>
    </subcellularLocation>
</comment>
<comment type="similarity">
    <text evidence="2">Belongs to the universal stress protein A family.</text>
</comment>
<name>A0A3A8ABV0_9HYPH</name>
<evidence type="ECO:0000256" key="1">
    <source>
        <dbReference type="ARBA" id="ARBA00004496"/>
    </source>
</evidence>
<evidence type="ECO:0000259" key="5">
    <source>
        <dbReference type="Pfam" id="PF00582"/>
    </source>
</evidence>
<keyword evidence="3" id="KW-0963">Cytoplasm</keyword>
<evidence type="ECO:0000256" key="2">
    <source>
        <dbReference type="ARBA" id="ARBA00008791"/>
    </source>
</evidence>
<dbReference type="SUPFAM" id="SSF52402">
    <property type="entry name" value="Adenine nucleotide alpha hydrolases-like"/>
    <property type="match status" value="2"/>
</dbReference>
<dbReference type="OrthoDB" id="5564966at2"/>
<reference evidence="6 7" key="1">
    <citation type="journal article" date="2018" name="Int. J. Syst. Bacteriol.">
        <title>Oceaniradius stylonemae gen. nov., sp. nov., isolated from a red alga, Stylonema cornu-cervi.</title>
        <authorList>
            <person name="Jeong S."/>
        </authorList>
    </citation>
    <scope>NUCLEOTIDE SEQUENCE [LARGE SCALE GENOMIC DNA]</scope>
    <source>
        <strain evidence="6 7">StC1</strain>
    </source>
</reference>
<dbReference type="EMBL" id="QFWV02000004">
    <property type="protein sequence ID" value="RKF07777.1"/>
    <property type="molecule type" value="Genomic_DNA"/>
</dbReference>
<dbReference type="InterPro" id="IPR006016">
    <property type="entry name" value="UspA"/>
</dbReference>
<dbReference type="Pfam" id="PF00582">
    <property type="entry name" value="Usp"/>
    <property type="match status" value="2"/>
</dbReference>
<keyword evidence="7" id="KW-1185">Reference proteome</keyword>